<reference evidence="2 3" key="1">
    <citation type="submission" date="2018-05" db="EMBL/GenBank/DDBJ databases">
        <title>Complete Genome Sequence of Methylobacterium sp. 17Sr1-43.</title>
        <authorList>
            <person name="Srinivasan S."/>
        </authorList>
    </citation>
    <scope>NUCLEOTIDE SEQUENCE [LARGE SCALE GENOMIC DNA]</scope>
    <source>
        <strain evidence="2 3">17Sr1-43</strain>
    </source>
</reference>
<sequence length="90" mass="9574">MPRYFFHTHIGDDVVVDPEGSELADLDAVRGTAEVLALQLLQGADGDPDLLKAVLFVADETEAVVLEFPLTDALSARSLPETEGGNGTLH</sequence>
<dbReference type="InterPro" id="IPR054189">
    <property type="entry name" value="DUF6894"/>
</dbReference>
<dbReference type="Pfam" id="PF21834">
    <property type="entry name" value="DUF6894"/>
    <property type="match status" value="1"/>
</dbReference>
<accession>A0A2U8VML3</accession>
<dbReference type="KEGG" id="meti:DK427_01780"/>
<dbReference type="EMBL" id="CP029551">
    <property type="protein sequence ID" value="AWN34622.1"/>
    <property type="molecule type" value="Genomic_DNA"/>
</dbReference>
<protein>
    <recommendedName>
        <fullName evidence="1">DUF6894 domain-containing protein</fullName>
    </recommendedName>
</protein>
<organism evidence="2 3">
    <name type="scientific">Methylobacterium radiodurans</name>
    <dbReference type="NCBI Taxonomy" id="2202828"/>
    <lineage>
        <taxon>Bacteria</taxon>
        <taxon>Pseudomonadati</taxon>
        <taxon>Pseudomonadota</taxon>
        <taxon>Alphaproteobacteria</taxon>
        <taxon>Hyphomicrobiales</taxon>
        <taxon>Methylobacteriaceae</taxon>
        <taxon>Methylobacterium</taxon>
    </lineage>
</organism>
<dbReference type="RefSeq" id="WP_109949761.1">
    <property type="nucleotide sequence ID" value="NZ_CP029551.1"/>
</dbReference>
<dbReference type="OrthoDB" id="8296556at2"/>
<proteinExistence type="predicted"/>
<feature type="domain" description="DUF6894" evidence="1">
    <location>
        <begin position="3"/>
        <end position="71"/>
    </location>
</feature>
<gene>
    <name evidence="2" type="ORF">DK427_01780</name>
</gene>
<evidence type="ECO:0000259" key="1">
    <source>
        <dbReference type="Pfam" id="PF21834"/>
    </source>
</evidence>
<dbReference type="AlphaFoldDB" id="A0A2U8VML3"/>
<evidence type="ECO:0000313" key="3">
    <source>
        <dbReference type="Proteomes" id="UP000246058"/>
    </source>
</evidence>
<evidence type="ECO:0000313" key="2">
    <source>
        <dbReference type="EMBL" id="AWN34622.1"/>
    </source>
</evidence>
<dbReference type="Proteomes" id="UP000246058">
    <property type="component" value="Chromosome"/>
</dbReference>
<name>A0A2U8VML3_9HYPH</name>
<keyword evidence="3" id="KW-1185">Reference proteome</keyword>